<dbReference type="Pfam" id="PF12864">
    <property type="entry name" value="DUF3822"/>
    <property type="match status" value="1"/>
</dbReference>
<evidence type="ECO:0000313" key="2">
    <source>
        <dbReference type="Proteomes" id="UP000095713"/>
    </source>
</evidence>
<protein>
    <recommendedName>
        <fullName evidence="3">DUF3822 domain-containing protein</fullName>
    </recommendedName>
</protein>
<keyword evidence="2" id="KW-1185">Reference proteome</keyword>
<dbReference type="OrthoDB" id="658622at2"/>
<evidence type="ECO:0000313" key="1">
    <source>
        <dbReference type="EMBL" id="OEK08402.1"/>
    </source>
</evidence>
<comment type="caution">
    <text evidence="1">The sequence shown here is derived from an EMBL/GenBank/DDBJ whole genome shotgun (WGS) entry which is preliminary data.</text>
</comment>
<dbReference type="InterPro" id="IPR024213">
    <property type="entry name" value="DUF3822"/>
</dbReference>
<dbReference type="RefSeq" id="WP_069829910.1">
    <property type="nucleotide sequence ID" value="NZ_MDJD01000034.1"/>
</dbReference>
<proteinExistence type="predicted"/>
<reference evidence="1 2" key="1">
    <citation type="submission" date="2016-05" db="EMBL/GenBank/DDBJ databases">
        <title>Draft Genome Sequence of Algibacter sp. Strain SK-16 Isolated from the Surface Water of Aburatsubo Inlet.</title>
        <authorList>
            <person name="Wong S.-K."/>
            <person name="Yoshizawa S."/>
            <person name="Nakajima Y."/>
            <person name="Ogura Y."/>
            <person name="Tetsuya H."/>
            <person name="Hamasaki K."/>
        </authorList>
    </citation>
    <scope>NUCLEOTIDE SEQUENCE [LARGE SCALE GENOMIC DNA]</scope>
    <source>
        <strain evidence="1 2">SK-16</strain>
    </source>
</reference>
<evidence type="ECO:0008006" key="3">
    <source>
        <dbReference type="Google" id="ProtNLM"/>
    </source>
</evidence>
<dbReference type="AlphaFoldDB" id="A0A1E5TAJ4"/>
<organism evidence="1 2">
    <name type="scientific">Flavivirga aquatica</name>
    <dbReference type="NCBI Taxonomy" id="1849968"/>
    <lineage>
        <taxon>Bacteria</taxon>
        <taxon>Pseudomonadati</taxon>
        <taxon>Bacteroidota</taxon>
        <taxon>Flavobacteriia</taxon>
        <taxon>Flavobacteriales</taxon>
        <taxon>Flavobacteriaceae</taxon>
        <taxon>Flavivirga</taxon>
    </lineage>
</organism>
<dbReference type="EMBL" id="MDJD01000034">
    <property type="protein sequence ID" value="OEK08402.1"/>
    <property type="molecule type" value="Genomic_DNA"/>
</dbReference>
<accession>A0A1E5TAJ4</accession>
<sequence>MALPKNNISSNDELTNIELSIQISLSGLSFCILDRYLNTITTLKDIFFDKRLNPLEVLDHLKLQFENENILENLSFSNVCVIHDNDLSTLIPTPLFDENCLADYLKFNSKILKSDFITYDSILLNDSVNVYVPYININNFIYDQFGSFTFKHVSTVLISEILNIEKNADTTKVYVNVSKTHFEIIIVKKSKLLLYNSFIYNTKEDFIYYILFTIEQLKLNPEILDLVFIGDITNDSEVYSITYKYIRNISFGNRHDVFKFNESPSTNHSNFTLIKSF</sequence>
<dbReference type="CDD" id="cd24013">
    <property type="entry name" value="ASKHA_ATPase_BT3980-like"/>
    <property type="match status" value="1"/>
</dbReference>
<dbReference type="Gene3D" id="3.30.420.250">
    <property type="match status" value="1"/>
</dbReference>
<dbReference type="Gene3D" id="3.30.420.260">
    <property type="match status" value="1"/>
</dbReference>
<name>A0A1E5TAJ4_9FLAO</name>
<dbReference type="Proteomes" id="UP000095713">
    <property type="component" value="Unassembled WGS sequence"/>
</dbReference>
<dbReference type="STRING" id="1849968.A8C32_02840"/>
<gene>
    <name evidence="1" type="ORF">A8C32_02840</name>
</gene>